<evidence type="ECO:0000313" key="1">
    <source>
        <dbReference type="EMBL" id="OOV05754.1"/>
    </source>
</evidence>
<comment type="caution">
    <text evidence="1">The sequence shown here is derived from an EMBL/GenBank/DDBJ whole genome shotgun (WGS) entry which is preliminary data.</text>
</comment>
<dbReference type="STRING" id="28066.RF819_02680"/>
<organism evidence="1 2">
    <name type="scientific">Rhodoferax fermentans</name>
    <dbReference type="NCBI Taxonomy" id="28066"/>
    <lineage>
        <taxon>Bacteria</taxon>
        <taxon>Pseudomonadati</taxon>
        <taxon>Pseudomonadota</taxon>
        <taxon>Betaproteobacteria</taxon>
        <taxon>Burkholderiales</taxon>
        <taxon>Comamonadaceae</taxon>
        <taxon>Rhodoferax</taxon>
    </lineage>
</organism>
<reference evidence="1 2" key="1">
    <citation type="submission" date="2017-01" db="EMBL/GenBank/DDBJ databases">
        <title>Genome sequencing of Rhodoferax fermentans JCM 7819.</title>
        <authorList>
            <person name="Kim Y.J."/>
            <person name="Farh M.E.-A."/>
            <person name="Yang D.-C."/>
        </authorList>
    </citation>
    <scope>NUCLEOTIDE SEQUENCE [LARGE SCALE GENOMIC DNA]</scope>
    <source>
        <strain evidence="1 2">JCM 7819</strain>
    </source>
</reference>
<dbReference type="OrthoDB" id="6897897at2"/>
<gene>
    <name evidence="1" type="ORF">RF819_02680</name>
</gene>
<dbReference type="AlphaFoldDB" id="A0A1T1ANV9"/>
<proteinExistence type="predicted"/>
<dbReference type="EMBL" id="MTJN01000002">
    <property type="protein sequence ID" value="OOV05754.1"/>
    <property type="molecule type" value="Genomic_DNA"/>
</dbReference>
<protein>
    <submittedName>
        <fullName evidence="1">Uncharacterized protein</fullName>
    </submittedName>
</protein>
<dbReference type="Proteomes" id="UP000190750">
    <property type="component" value="Unassembled WGS sequence"/>
</dbReference>
<accession>A0A1T1ANV9</accession>
<evidence type="ECO:0000313" key="2">
    <source>
        <dbReference type="Proteomes" id="UP000190750"/>
    </source>
</evidence>
<dbReference type="RefSeq" id="WP_078363537.1">
    <property type="nucleotide sequence ID" value="NZ_MTJN01000002.1"/>
</dbReference>
<name>A0A1T1ANV9_RHOFE</name>
<sequence>MTLRLSTKLRDALAAAFAASFAGGVIDIYSGSQPATADSAVTGTLLGRVTIASTTYVAETAASATLTLAGSSGSVNTVNIGSFNIIPLGPVAFITDLATTAQALADAINRNGIYTATASGAVVTVKAPAGTGDAHNGLALAATVTTMTATSSGNITGGVDATAGLQFSAASGGSVSKLGTWSFNGLAAGTAGWFRFKASFLDADGVSTTAVRLDGSIATSGAEMNLSNLTIAVGAPTTIDSFTVTCPAS</sequence>
<keyword evidence="2" id="KW-1185">Reference proteome</keyword>